<dbReference type="AlphaFoldDB" id="V5GYB3"/>
<dbReference type="InterPro" id="IPR043502">
    <property type="entry name" value="DNA/RNA_pol_sf"/>
</dbReference>
<feature type="non-terminal residue" evidence="2">
    <location>
        <position position="1"/>
    </location>
</feature>
<feature type="non-terminal residue" evidence="2">
    <location>
        <position position="463"/>
    </location>
</feature>
<evidence type="ECO:0000313" key="2">
    <source>
        <dbReference type="EMBL" id="JAB65408.1"/>
    </source>
</evidence>
<dbReference type="Pfam" id="PF00078">
    <property type="entry name" value="RVT_1"/>
    <property type="match status" value="1"/>
</dbReference>
<reference evidence="2" key="1">
    <citation type="submission" date="2013-07" db="EMBL/GenBank/DDBJ databases">
        <title>Midgut Transcriptome Profiling of Anoplphora glabripennis, a Lignocellulose Degrading, Wood-Boring Cerambycid.</title>
        <authorList>
            <person name="Scully E.D."/>
            <person name="Hoover K."/>
            <person name="Carlson J.E."/>
            <person name="Tien M."/>
            <person name="Geib S.M."/>
        </authorList>
    </citation>
    <scope>NUCLEOTIDE SEQUENCE</scope>
</reference>
<name>V5GYB3_ANOGL</name>
<proteinExistence type="predicted"/>
<dbReference type="SUPFAM" id="SSF56672">
    <property type="entry name" value="DNA/RNA polymerases"/>
    <property type="match status" value="1"/>
</dbReference>
<accession>V5GYB3</accession>
<dbReference type="PROSITE" id="PS50878">
    <property type="entry name" value="RT_POL"/>
    <property type="match status" value="1"/>
</dbReference>
<dbReference type="PANTHER" id="PTHR19446">
    <property type="entry name" value="REVERSE TRANSCRIPTASES"/>
    <property type="match status" value="1"/>
</dbReference>
<dbReference type="CDD" id="cd01650">
    <property type="entry name" value="RT_nLTR_like"/>
    <property type="match status" value="1"/>
</dbReference>
<protein>
    <submittedName>
        <fullName evidence="2">Retrotransposable element</fullName>
    </submittedName>
</protein>
<dbReference type="GO" id="GO:0071897">
    <property type="term" value="P:DNA biosynthetic process"/>
    <property type="evidence" value="ECO:0007669"/>
    <property type="project" value="UniProtKB-ARBA"/>
</dbReference>
<sequence>FNRIIPSTVTLEEFQRVLTDVCEATFPKRIKRRGRSAKYWWNDEIAEKRRVCIRLRREVTRTAKRRSQEDVDLKREEYKQGRRQLKQMILKAKEKCWKGLLDELNENVWGDAYKIAVKRVGGRQPPQIDERKRMEIAKSLFPEAANITWTKRRCTAEEVPPFGTEELQRAVDKLKMKKAPGLDGMTPEFVRLVAKVAPEHMMELYNRMLRDSYFPDIWKEAKLVFIEKGKSNEQGEALYRPICLLSIVGKLYERLLNNRLLEEIERKGSLSHRQYGFRKGKSTLDALEQVKGITEYVNSGAYRTRECCVMVTLDIQNAFNTVNWEGIVAVLEEWEISRYLIEVVKSYLDNRIIWVNEDERINMKMGVSQGSVLGPTLWNLFYDGVLNIQQPETVTAIGYADDLAIVVSGRSEEDIQRGVRIATQNIREWLQERGLNLAAEKTEAVLLVGRRKIKELRLDIAGV</sequence>
<dbReference type="InterPro" id="IPR000477">
    <property type="entry name" value="RT_dom"/>
</dbReference>
<organism evidence="2">
    <name type="scientific">Anoplophora glabripennis</name>
    <name type="common">Asian longhorn beetle</name>
    <name type="synonym">Anoplophora nobilis</name>
    <dbReference type="NCBI Taxonomy" id="217634"/>
    <lineage>
        <taxon>Eukaryota</taxon>
        <taxon>Metazoa</taxon>
        <taxon>Ecdysozoa</taxon>
        <taxon>Arthropoda</taxon>
        <taxon>Hexapoda</taxon>
        <taxon>Insecta</taxon>
        <taxon>Pterygota</taxon>
        <taxon>Neoptera</taxon>
        <taxon>Endopterygota</taxon>
        <taxon>Coleoptera</taxon>
        <taxon>Polyphaga</taxon>
        <taxon>Cucujiformia</taxon>
        <taxon>Chrysomeloidea</taxon>
        <taxon>Cerambycidae</taxon>
        <taxon>Lamiinae</taxon>
        <taxon>Lamiini</taxon>
        <taxon>Anoplophora</taxon>
    </lineage>
</organism>
<evidence type="ECO:0000259" key="1">
    <source>
        <dbReference type="PROSITE" id="PS50878"/>
    </source>
</evidence>
<gene>
    <name evidence="2" type="primary">Y2R2</name>
</gene>
<dbReference type="EMBL" id="GALX01003058">
    <property type="protein sequence ID" value="JAB65408.1"/>
    <property type="molecule type" value="Transcribed_RNA"/>
</dbReference>
<feature type="domain" description="Reverse transcriptase" evidence="1">
    <location>
        <begin position="207"/>
        <end position="463"/>
    </location>
</feature>